<protein>
    <submittedName>
        <fullName evidence="2">NTP transferase domain-containing protein</fullName>
    </submittedName>
</protein>
<keyword evidence="2" id="KW-0808">Transferase</keyword>
<name>A0ABV4HYY1_9ACTN</name>
<dbReference type="GO" id="GO:0016740">
    <property type="term" value="F:transferase activity"/>
    <property type="evidence" value="ECO:0007669"/>
    <property type="project" value="UniProtKB-KW"/>
</dbReference>
<sequence length="189" mass="18828">MLVTGVVLAAGAGRRMGTPKGLLRRPDGTSWAAAAAGLLTGAGCSPVLVTVGAQADRVRATLPPGVRAVEVPDWSRGPGAGVARALADPAVRAADAVLLLLVDLPHVDLAGVRTVLMHAHAGALVRAVDRGRPGHPVLLGREHLDTAAAACAGGSGLRGFLAGAEVLEVPVGGSADDVDVPGDLPRDLP</sequence>
<keyword evidence="3" id="KW-1185">Reference proteome</keyword>
<reference evidence="2 3" key="1">
    <citation type="submission" date="2024-07" db="EMBL/GenBank/DDBJ databases">
        <authorList>
            <person name="Thanompreechachai J."/>
            <person name="Duangmal K."/>
        </authorList>
    </citation>
    <scope>NUCLEOTIDE SEQUENCE [LARGE SCALE GENOMIC DNA]</scope>
    <source>
        <strain evidence="2 3">TBRC 1896</strain>
    </source>
</reference>
<evidence type="ECO:0000259" key="1">
    <source>
        <dbReference type="Pfam" id="PF12804"/>
    </source>
</evidence>
<dbReference type="PANTHER" id="PTHR43777">
    <property type="entry name" value="MOLYBDENUM COFACTOR CYTIDYLYLTRANSFERASE"/>
    <property type="match status" value="1"/>
</dbReference>
<dbReference type="Pfam" id="PF12804">
    <property type="entry name" value="NTP_transf_3"/>
    <property type="match status" value="1"/>
</dbReference>
<dbReference type="Proteomes" id="UP001566476">
    <property type="component" value="Unassembled WGS sequence"/>
</dbReference>
<proteinExistence type="predicted"/>
<dbReference type="EMBL" id="JBGGTQ010000002">
    <property type="protein sequence ID" value="MEZ0491615.1"/>
    <property type="molecule type" value="Genomic_DNA"/>
</dbReference>
<dbReference type="Gene3D" id="3.90.550.10">
    <property type="entry name" value="Spore Coat Polysaccharide Biosynthesis Protein SpsA, Chain A"/>
    <property type="match status" value="1"/>
</dbReference>
<dbReference type="RefSeq" id="WP_370717649.1">
    <property type="nucleotide sequence ID" value="NZ_JBGGTQ010000002.1"/>
</dbReference>
<feature type="domain" description="MobA-like NTP transferase" evidence="1">
    <location>
        <begin position="5"/>
        <end position="162"/>
    </location>
</feature>
<accession>A0ABV4HYY1</accession>
<gene>
    <name evidence="2" type="ORF">AB2L28_05135</name>
</gene>
<dbReference type="InterPro" id="IPR025877">
    <property type="entry name" value="MobA-like_NTP_Trfase"/>
</dbReference>
<evidence type="ECO:0000313" key="3">
    <source>
        <dbReference type="Proteomes" id="UP001566476"/>
    </source>
</evidence>
<organism evidence="2 3">
    <name type="scientific">Kineococcus mangrovi</name>
    <dbReference type="NCBI Taxonomy" id="1660183"/>
    <lineage>
        <taxon>Bacteria</taxon>
        <taxon>Bacillati</taxon>
        <taxon>Actinomycetota</taxon>
        <taxon>Actinomycetes</taxon>
        <taxon>Kineosporiales</taxon>
        <taxon>Kineosporiaceae</taxon>
        <taxon>Kineococcus</taxon>
    </lineage>
</organism>
<dbReference type="SUPFAM" id="SSF53448">
    <property type="entry name" value="Nucleotide-diphospho-sugar transferases"/>
    <property type="match status" value="1"/>
</dbReference>
<dbReference type="InterPro" id="IPR029044">
    <property type="entry name" value="Nucleotide-diphossugar_trans"/>
</dbReference>
<evidence type="ECO:0000313" key="2">
    <source>
        <dbReference type="EMBL" id="MEZ0491615.1"/>
    </source>
</evidence>
<dbReference type="PANTHER" id="PTHR43777:SF1">
    <property type="entry name" value="MOLYBDENUM COFACTOR CYTIDYLYLTRANSFERASE"/>
    <property type="match status" value="1"/>
</dbReference>
<comment type="caution">
    <text evidence="2">The sequence shown here is derived from an EMBL/GenBank/DDBJ whole genome shotgun (WGS) entry which is preliminary data.</text>
</comment>